<feature type="compositionally biased region" description="Polar residues" evidence="1">
    <location>
        <begin position="162"/>
        <end position="175"/>
    </location>
</feature>
<organism evidence="3 4">
    <name type="scientific">Pannus brasiliensis CCIBt3594</name>
    <dbReference type="NCBI Taxonomy" id="1427578"/>
    <lineage>
        <taxon>Bacteria</taxon>
        <taxon>Bacillati</taxon>
        <taxon>Cyanobacteriota</taxon>
        <taxon>Cyanophyceae</taxon>
        <taxon>Oscillatoriophycideae</taxon>
        <taxon>Chroococcales</taxon>
        <taxon>Microcystaceae</taxon>
        <taxon>Pannus</taxon>
    </lineage>
</organism>
<feature type="compositionally biased region" description="Polar residues" evidence="1">
    <location>
        <begin position="271"/>
        <end position="282"/>
    </location>
</feature>
<keyword evidence="4" id="KW-1185">Reference proteome</keyword>
<feature type="region of interest" description="Disordered" evidence="1">
    <location>
        <begin position="68"/>
        <end position="289"/>
    </location>
</feature>
<dbReference type="RefSeq" id="WP_332867601.1">
    <property type="nucleotide sequence ID" value="NZ_JBAFSM010000076.1"/>
</dbReference>
<feature type="compositionally biased region" description="Basic and acidic residues" evidence="1">
    <location>
        <begin position="113"/>
        <end position="125"/>
    </location>
</feature>
<feature type="compositionally biased region" description="Polar residues" evidence="1">
    <location>
        <begin position="74"/>
        <end position="97"/>
    </location>
</feature>
<protein>
    <submittedName>
        <fullName evidence="3">Uncharacterized protein</fullName>
    </submittedName>
</protein>
<dbReference type="EMBL" id="JBAFSM010000076">
    <property type="protein sequence ID" value="MEG3440131.1"/>
    <property type="molecule type" value="Genomic_DNA"/>
</dbReference>
<name>A0AAW9QZX6_9CHRO</name>
<gene>
    <name evidence="3" type="ORF">V0288_23580</name>
</gene>
<sequence>MIPKKSLWQMIAVLGGLTVSFSFLPTAAKAGTAFNNTLSPAPENNPTRTNTVNGTTIPVWTIDGGLQLTLPSEPLSTTPSQRVDSTSGSDRTNTTPPSERVEPVSPDGSRNPPSERVEPNQRSDAGRTVIWIPSGLGRTSGRTAGPSFDPLPGSRIEIDNPNGRNVSGTTVTPNSPIERRTIEPTTPTTPEAVPSDRTNTTPVNPAGDTRIERTNPDGTYTPGTTVPDDTENPNLQMQIETNPSTPSTVPSRPGPSSGTTGGPSRDPLPGQQGTPSNPTGSDLSPGMSR</sequence>
<evidence type="ECO:0000256" key="1">
    <source>
        <dbReference type="SAM" id="MobiDB-lite"/>
    </source>
</evidence>
<accession>A0AAW9QZX6</accession>
<reference evidence="3 4" key="1">
    <citation type="submission" date="2024-01" db="EMBL/GenBank/DDBJ databases">
        <title>Genomic insights into the taxonomy and metabolism of the cyanobacterium Pannus brasiliensis CCIBt3594.</title>
        <authorList>
            <person name="Machado M."/>
            <person name="Botero N.B."/>
            <person name="Andreote A.P.D."/>
            <person name="Feitosa A.M.T."/>
            <person name="Popin R."/>
            <person name="Sivonen K."/>
            <person name="Fiore M.F."/>
        </authorList>
    </citation>
    <scope>NUCLEOTIDE SEQUENCE [LARGE SCALE GENOMIC DNA]</scope>
    <source>
        <strain evidence="3 4">CCIBt3594</strain>
    </source>
</reference>
<dbReference type="AlphaFoldDB" id="A0AAW9QZX6"/>
<feature type="chain" id="PRO_5043835828" evidence="2">
    <location>
        <begin position="31"/>
        <end position="289"/>
    </location>
</feature>
<keyword evidence="2" id="KW-0732">Signal</keyword>
<feature type="signal peptide" evidence="2">
    <location>
        <begin position="1"/>
        <end position="30"/>
    </location>
</feature>
<feature type="region of interest" description="Disordered" evidence="1">
    <location>
        <begin position="36"/>
        <end position="55"/>
    </location>
</feature>
<evidence type="ECO:0000313" key="4">
    <source>
        <dbReference type="Proteomes" id="UP001328733"/>
    </source>
</evidence>
<comment type="caution">
    <text evidence="3">The sequence shown here is derived from an EMBL/GenBank/DDBJ whole genome shotgun (WGS) entry which is preliminary data.</text>
</comment>
<feature type="compositionally biased region" description="Low complexity" evidence="1">
    <location>
        <begin position="243"/>
        <end position="264"/>
    </location>
</feature>
<dbReference type="Proteomes" id="UP001328733">
    <property type="component" value="Unassembled WGS sequence"/>
</dbReference>
<proteinExistence type="predicted"/>
<feature type="compositionally biased region" description="Polar residues" evidence="1">
    <location>
        <begin position="232"/>
        <end position="242"/>
    </location>
</feature>
<evidence type="ECO:0000313" key="3">
    <source>
        <dbReference type="EMBL" id="MEG3440131.1"/>
    </source>
</evidence>
<evidence type="ECO:0000256" key="2">
    <source>
        <dbReference type="SAM" id="SignalP"/>
    </source>
</evidence>